<keyword evidence="2" id="KW-1185">Reference proteome</keyword>
<dbReference type="Proteomes" id="UP000708208">
    <property type="component" value="Unassembled WGS sequence"/>
</dbReference>
<organism evidence="1 2">
    <name type="scientific">Allacma fusca</name>
    <dbReference type="NCBI Taxonomy" id="39272"/>
    <lineage>
        <taxon>Eukaryota</taxon>
        <taxon>Metazoa</taxon>
        <taxon>Ecdysozoa</taxon>
        <taxon>Arthropoda</taxon>
        <taxon>Hexapoda</taxon>
        <taxon>Collembola</taxon>
        <taxon>Symphypleona</taxon>
        <taxon>Sminthuridae</taxon>
        <taxon>Allacma</taxon>
    </lineage>
</organism>
<accession>A0A8J2L001</accession>
<evidence type="ECO:0000313" key="1">
    <source>
        <dbReference type="EMBL" id="CAG7822918.1"/>
    </source>
</evidence>
<evidence type="ECO:0000313" key="2">
    <source>
        <dbReference type="Proteomes" id="UP000708208"/>
    </source>
</evidence>
<gene>
    <name evidence="1" type="ORF">AFUS01_LOCUS33159</name>
</gene>
<dbReference type="EMBL" id="CAJVCH010527812">
    <property type="protein sequence ID" value="CAG7822918.1"/>
    <property type="molecule type" value="Genomic_DNA"/>
</dbReference>
<proteinExistence type="predicted"/>
<name>A0A8J2L001_9HEXA</name>
<comment type="caution">
    <text evidence="1">The sequence shown here is derived from an EMBL/GenBank/DDBJ whole genome shotgun (WGS) entry which is preliminary data.</text>
</comment>
<protein>
    <submittedName>
        <fullName evidence="1">Uncharacterized protein</fullName>
    </submittedName>
</protein>
<sequence>MLKEYIIAYQALQAQLYKFDRGVFAEEVAAVIMNRSIRVDLYKCEMFSSLPPPAQNHLRFGNYINGEYLISPVDGIQKPYKAFATNTPESSAKEAAKSACTKIVLTFVLDAISDHDKAEQIDELSPNTTIQSFPNLNPMTIVEISCNYGGSNWMDISFLNSCMQLLVNLSDEAPVCKIINIDALIYSKLDSVNYKWSRIQERLNIVNDRTRRRNYTNRVSKSMQIFAKMLQSRFKDILQQKYAFAVPNIEIEMYAETPVQQDDTKNCGAASLRTLEDIMNDGSDSSIWQLDLKDDRFYIVLDTEEKQELKKAPHINFGIAKAKGQHQ</sequence>
<reference evidence="1" key="1">
    <citation type="submission" date="2021-06" db="EMBL/GenBank/DDBJ databases">
        <authorList>
            <person name="Hodson N. C."/>
            <person name="Mongue J. A."/>
            <person name="Jaron S. K."/>
        </authorList>
    </citation>
    <scope>NUCLEOTIDE SEQUENCE</scope>
</reference>
<dbReference type="AlphaFoldDB" id="A0A8J2L001"/>